<evidence type="ECO:0000313" key="4">
    <source>
        <dbReference type="Proteomes" id="UP000095647"/>
    </source>
</evidence>
<dbReference type="AlphaFoldDB" id="A0A173Y7W7"/>
<protein>
    <submittedName>
        <fullName evidence="3">Uncharacterized protein</fullName>
    </submittedName>
</protein>
<accession>A0A173Y7W7</accession>
<feature type="compositionally biased region" description="Basic and acidic residues" evidence="2">
    <location>
        <begin position="183"/>
        <end position="193"/>
    </location>
</feature>
<evidence type="ECO:0000313" key="3">
    <source>
        <dbReference type="EMBL" id="CUN59650.1"/>
    </source>
</evidence>
<name>A0A173Y7W7_BIFAD</name>
<proteinExistence type="predicted"/>
<keyword evidence="1" id="KW-0175">Coiled coil</keyword>
<feature type="region of interest" description="Disordered" evidence="2">
    <location>
        <begin position="1"/>
        <end position="52"/>
    </location>
</feature>
<organism evidence="3 4">
    <name type="scientific">Bifidobacterium adolescentis</name>
    <dbReference type="NCBI Taxonomy" id="1680"/>
    <lineage>
        <taxon>Bacteria</taxon>
        <taxon>Bacillati</taxon>
        <taxon>Actinomycetota</taxon>
        <taxon>Actinomycetes</taxon>
        <taxon>Bifidobacteriales</taxon>
        <taxon>Bifidobacteriaceae</taxon>
        <taxon>Bifidobacterium</taxon>
    </lineage>
</organism>
<feature type="coiled-coil region" evidence="1">
    <location>
        <begin position="58"/>
        <end position="110"/>
    </location>
</feature>
<reference evidence="3 4" key="1">
    <citation type="submission" date="2015-09" db="EMBL/GenBank/DDBJ databases">
        <authorList>
            <consortium name="Pathogen Informatics"/>
        </authorList>
    </citation>
    <scope>NUCLEOTIDE SEQUENCE [LARGE SCALE GENOMIC DNA]</scope>
    <source>
        <strain evidence="3 4">2789STDY5608824</strain>
    </source>
</reference>
<evidence type="ECO:0000256" key="2">
    <source>
        <dbReference type="SAM" id="MobiDB-lite"/>
    </source>
</evidence>
<feature type="compositionally biased region" description="Low complexity" evidence="2">
    <location>
        <begin position="147"/>
        <end position="159"/>
    </location>
</feature>
<dbReference type="RefSeq" id="WP_055680257.1">
    <property type="nucleotide sequence ID" value="NZ_CYYI01000003.1"/>
</dbReference>
<feature type="region of interest" description="Disordered" evidence="2">
    <location>
        <begin position="147"/>
        <end position="193"/>
    </location>
</feature>
<sequence>MADDNQQDGNVQNEPDGTQQPEPDANNTEGQTDGQQEPKAPWEREGQQFDPATAWKLIQNLREENGTLKHRNGELADKNRAYEDAKLTETEKTQRDLDEANQKIARLEADNAWNRALAAHPQLTAEDRELVGEGTPEQIEARAAKLAARYAAQATAQQKPTNPANRAKPTGGMDPTKPSRPSDWMRDAFDNND</sequence>
<feature type="compositionally biased region" description="Polar residues" evidence="2">
    <location>
        <begin position="7"/>
        <end position="35"/>
    </location>
</feature>
<dbReference type="EMBL" id="CYYI01000003">
    <property type="protein sequence ID" value="CUN59650.1"/>
    <property type="molecule type" value="Genomic_DNA"/>
</dbReference>
<gene>
    <name evidence="3" type="ORF">ERS852382_00828</name>
</gene>
<evidence type="ECO:0000256" key="1">
    <source>
        <dbReference type="SAM" id="Coils"/>
    </source>
</evidence>
<dbReference type="Proteomes" id="UP000095647">
    <property type="component" value="Unassembled WGS sequence"/>
</dbReference>